<evidence type="ECO:0000256" key="1">
    <source>
        <dbReference type="ARBA" id="ARBA00022692"/>
    </source>
</evidence>
<keyword evidence="1 4" id="KW-0812">Transmembrane</keyword>
<dbReference type="AlphaFoldDB" id="F9Y5N8"/>
<keyword evidence="7" id="KW-1185">Reference proteome</keyword>
<dbReference type="Proteomes" id="UP000000692">
    <property type="component" value="Chromosome"/>
</dbReference>
<gene>
    <name evidence="6" type="ordered locus">KVU_2124</name>
</gene>
<dbReference type="EMBL" id="CP002018">
    <property type="protein sequence ID" value="AEM41963.1"/>
    <property type="molecule type" value="Genomic_DNA"/>
</dbReference>
<dbReference type="Pfam" id="PF04588">
    <property type="entry name" value="HIG_1_N"/>
    <property type="match status" value="1"/>
</dbReference>
<dbReference type="PROSITE" id="PS51503">
    <property type="entry name" value="HIG1"/>
    <property type="match status" value="1"/>
</dbReference>
<dbReference type="HOGENOM" id="CLU_186083_0_0_5"/>
<organism evidence="6 7">
    <name type="scientific">Ketogulonicigenium vulgare (strain WSH-001)</name>
    <dbReference type="NCBI Taxonomy" id="759362"/>
    <lineage>
        <taxon>Bacteria</taxon>
        <taxon>Pseudomonadati</taxon>
        <taxon>Pseudomonadota</taxon>
        <taxon>Alphaproteobacteria</taxon>
        <taxon>Rhodobacterales</taxon>
        <taxon>Roseobacteraceae</taxon>
        <taxon>Ketogulonicigenium</taxon>
    </lineage>
</organism>
<evidence type="ECO:0000256" key="2">
    <source>
        <dbReference type="ARBA" id="ARBA00022989"/>
    </source>
</evidence>
<accession>F9Y5N8</accession>
<feature type="transmembrane region" description="Helical" evidence="4">
    <location>
        <begin position="45"/>
        <end position="63"/>
    </location>
</feature>
<evidence type="ECO:0000256" key="3">
    <source>
        <dbReference type="ARBA" id="ARBA00023136"/>
    </source>
</evidence>
<feature type="transmembrane region" description="Helical" evidence="4">
    <location>
        <begin position="6"/>
        <end position="24"/>
    </location>
</feature>
<dbReference type="InterPro" id="IPR007667">
    <property type="entry name" value="Hypoxia_induced_domain"/>
</dbReference>
<evidence type="ECO:0000313" key="7">
    <source>
        <dbReference type="Proteomes" id="UP000000692"/>
    </source>
</evidence>
<keyword evidence="2 4" id="KW-1133">Transmembrane helix</keyword>
<evidence type="ECO:0000259" key="5">
    <source>
        <dbReference type="PROSITE" id="PS51503"/>
    </source>
</evidence>
<dbReference type="NCBIfam" id="NF033233">
    <property type="entry name" value="twin_helix"/>
    <property type="match status" value="1"/>
</dbReference>
<keyword evidence="3 4" id="KW-0472">Membrane</keyword>
<protein>
    <recommendedName>
        <fullName evidence="5">HIG1 domain-containing protein</fullName>
    </recommendedName>
</protein>
<dbReference type="KEGG" id="kvl:KVU_2124"/>
<evidence type="ECO:0000256" key="4">
    <source>
        <dbReference type="SAM" id="Phobius"/>
    </source>
</evidence>
<name>F9Y5N8_KETVW</name>
<dbReference type="RefSeq" id="WP_013385342.1">
    <property type="nucleotide sequence ID" value="NC_017384.1"/>
</dbReference>
<dbReference type="OrthoDB" id="7284889at2"/>
<feature type="domain" description="HIG1" evidence="5">
    <location>
        <begin position="1"/>
        <end position="66"/>
    </location>
</feature>
<reference evidence="6 7" key="1">
    <citation type="journal article" date="2011" name="J. Bacteriol.">
        <title>Complete genome sequence of the industrial strain Ketogulonicigenium vulgare WSH-001.</title>
        <authorList>
            <person name="Liu L."/>
            <person name="Li Y."/>
            <person name="Zhang J."/>
            <person name="Zhou Z."/>
            <person name="Liu J."/>
            <person name="Li X."/>
            <person name="Zhou J."/>
            <person name="Du G."/>
            <person name="Wang L."/>
            <person name="Chen J."/>
        </authorList>
    </citation>
    <scope>NUCLEOTIDE SEQUENCE [LARGE SCALE GENOMIC DNA]</scope>
    <source>
        <strain evidence="6 7">WSH-001</strain>
    </source>
</reference>
<evidence type="ECO:0000313" key="6">
    <source>
        <dbReference type="EMBL" id="AEM41963.1"/>
    </source>
</evidence>
<proteinExistence type="predicted"/>
<sequence length="66" mass="7522">MLVNFLFVLMCISMLATLAVLLLGMGSFAKRGEFYQRNANRLMRWRIGLQAVSVIFFFAYLAARGL</sequence>